<reference evidence="4 5" key="1">
    <citation type="submission" date="2020-12" db="EMBL/GenBank/DDBJ databases">
        <title>Whole genome sequences of gut porcine anaerobes.</title>
        <authorList>
            <person name="Kubasova T."/>
            <person name="Jahodarova E."/>
            <person name="Rychlik I."/>
        </authorList>
    </citation>
    <scope>NUCLEOTIDE SEQUENCE [LARGE SCALE GENOMIC DNA]</scope>
    <source>
        <strain evidence="4 5">An925</strain>
    </source>
</reference>
<feature type="domain" description="Response regulatory" evidence="3">
    <location>
        <begin position="2"/>
        <end position="117"/>
    </location>
</feature>
<dbReference type="InterPro" id="IPR011006">
    <property type="entry name" value="CheY-like_superfamily"/>
</dbReference>
<evidence type="ECO:0000256" key="2">
    <source>
        <dbReference type="PROSITE-ProRule" id="PRU00169"/>
    </source>
</evidence>
<dbReference type="EMBL" id="JADYTN010000019">
    <property type="protein sequence ID" value="MCF2564222.1"/>
    <property type="molecule type" value="Genomic_DNA"/>
</dbReference>
<accession>A0ABS9CHK4</accession>
<evidence type="ECO:0000313" key="5">
    <source>
        <dbReference type="Proteomes" id="UP001200470"/>
    </source>
</evidence>
<dbReference type="SUPFAM" id="SSF52172">
    <property type="entry name" value="CheY-like"/>
    <property type="match status" value="1"/>
</dbReference>
<keyword evidence="5" id="KW-1185">Reference proteome</keyword>
<dbReference type="RefSeq" id="WP_301638336.1">
    <property type="nucleotide sequence ID" value="NZ_JADYTN010000019.1"/>
</dbReference>
<dbReference type="Gene3D" id="3.40.50.2300">
    <property type="match status" value="1"/>
</dbReference>
<dbReference type="PANTHER" id="PTHR44591">
    <property type="entry name" value="STRESS RESPONSE REGULATOR PROTEIN 1"/>
    <property type="match status" value="1"/>
</dbReference>
<organism evidence="4 5">
    <name type="scientific">Xylanibacter brevis</name>
    <dbReference type="NCBI Taxonomy" id="83231"/>
    <lineage>
        <taxon>Bacteria</taxon>
        <taxon>Pseudomonadati</taxon>
        <taxon>Bacteroidota</taxon>
        <taxon>Bacteroidia</taxon>
        <taxon>Bacteroidales</taxon>
        <taxon>Prevotellaceae</taxon>
        <taxon>Xylanibacter</taxon>
    </lineage>
</organism>
<evidence type="ECO:0000259" key="3">
    <source>
        <dbReference type="PROSITE" id="PS50110"/>
    </source>
</evidence>
<evidence type="ECO:0000256" key="1">
    <source>
        <dbReference type="ARBA" id="ARBA00022553"/>
    </source>
</evidence>
<proteinExistence type="predicted"/>
<dbReference type="Pfam" id="PF00072">
    <property type="entry name" value="Response_reg"/>
    <property type="match status" value="1"/>
</dbReference>
<dbReference type="PROSITE" id="PS50110">
    <property type="entry name" value="RESPONSE_REGULATORY"/>
    <property type="match status" value="1"/>
</dbReference>
<comment type="caution">
    <text evidence="4">The sequence shown here is derived from an EMBL/GenBank/DDBJ whole genome shotgun (WGS) entry which is preliminary data.</text>
</comment>
<dbReference type="SMART" id="SM00448">
    <property type="entry name" value="REC"/>
    <property type="match status" value="1"/>
</dbReference>
<dbReference type="InterPro" id="IPR001789">
    <property type="entry name" value="Sig_transdc_resp-reg_receiver"/>
</dbReference>
<dbReference type="InterPro" id="IPR050595">
    <property type="entry name" value="Bact_response_regulator"/>
</dbReference>
<keyword evidence="1 2" id="KW-0597">Phosphoprotein</keyword>
<evidence type="ECO:0000313" key="4">
    <source>
        <dbReference type="EMBL" id="MCF2564222.1"/>
    </source>
</evidence>
<feature type="modified residue" description="4-aspartylphosphate" evidence="2">
    <location>
        <position position="53"/>
    </location>
</feature>
<name>A0ABS9CHK4_9BACT</name>
<dbReference type="Proteomes" id="UP001200470">
    <property type="component" value="Unassembled WGS sequence"/>
</dbReference>
<dbReference type="PANTHER" id="PTHR44591:SF3">
    <property type="entry name" value="RESPONSE REGULATORY DOMAIN-CONTAINING PROTEIN"/>
    <property type="match status" value="1"/>
</dbReference>
<sequence>MKTIIIDDEILSIETLSRMLLEYDDIEVVGSACNTTVAEGQIKVASPDLVFLDVELPGMSGVDFIREVKRLTQGRCRVVMYTGHKDSMLSSFRNEAFDFLLKPVDRDELSAMIQRLRLHIESSNQKAPDNNPADINSTVRRDREKLIFNTNFSDFRVVSIADIGLFYYNSDQRIWEVVVSGCEEPIRLKRNVNCETLLALDPCFVQVSQRFVININCLMEVCDNTCRLYPPFEQIQHVKVARLYRKKLISRFNTI</sequence>
<protein>
    <submittedName>
        <fullName evidence="4">Response regulator transcription factor</fullName>
    </submittedName>
</protein>
<gene>
    <name evidence="4" type="ORF">I6E12_08865</name>
</gene>